<keyword evidence="6" id="KW-0156">Chromatin regulator</keyword>
<evidence type="ECO:0000256" key="8">
    <source>
        <dbReference type="ARBA" id="ARBA00023002"/>
    </source>
</evidence>
<dbReference type="InterPro" id="IPR048560">
    <property type="entry name" value="KDM6A_B-like_GATAL"/>
</dbReference>
<dbReference type="AlphaFoldDB" id="A0A7J7K9T7"/>
<evidence type="ECO:0000256" key="5">
    <source>
        <dbReference type="ARBA" id="ARBA00022833"/>
    </source>
</evidence>
<keyword evidence="9" id="KW-0408">Iron</keyword>
<dbReference type="SMART" id="SM00558">
    <property type="entry name" value="JmjC"/>
    <property type="match status" value="1"/>
</dbReference>
<dbReference type="Pfam" id="PF21326">
    <property type="entry name" value="KDM6_GATAL"/>
    <property type="match status" value="1"/>
</dbReference>
<dbReference type="PROSITE" id="PS51184">
    <property type="entry name" value="JMJC"/>
    <property type="match status" value="1"/>
</dbReference>
<dbReference type="GO" id="GO:0051213">
    <property type="term" value="F:dioxygenase activity"/>
    <property type="evidence" value="ECO:0007669"/>
    <property type="project" value="UniProtKB-KW"/>
</dbReference>
<accession>A0A7J7K9T7</accession>
<comment type="cofactor">
    <cofactor evidence="1">
        <name>Fe(2+)</name>
        <dbReference type="ChEBI" id="CHEBI:29033"/>
    </cofactor>
</comment>
<comment type="similarity">
    <text evidence="11">Belongs to the UTX family.</text>
</comment>
<dbReference type="GO" id="GO:0044666">
    <property type="term" value="C:MLL3/4 complex"/>
    <property type="evidence" value="ECO:0007669"/>
    <property type="project" value="TreeGrafter"/>
</dbReference>
<keyword evidence="15" id="KW-1185">Reference proteome</keyword>
<feature type="compositionally biased region" description="Polar residues" evidence="12">
    <location>
        <begin position="81"/>
        <end position="105"/>
    </location>
</feature>
<keyword evidence="8" id="KW-0560">Oxidoreductase</keyword>
<comment type="caution">
    <text evidence="14">The sequence shown here is derived from an EMBL/GenBank/DDBJ whole genome shotgun (WGS) entry which is preliminary data.</text>
</comment>
<evidence type="ECO:0000256" key="11">
    <source>
        <dbReference type="ARBA" id="ARBA00034483"/>
    </source>
</evidence>
<keyword evidence="5" id="KW-0862">Zinc</keyword>
<dbReference type="SUPFAM" id="SSF51197">
    <property type="entry name" value="Clavaminate synthase-like"/>
    <property type="match status" value="1"/>
</dbReference>
<protein>
    <submittedName>
        <fullName evidence="14">KDM6A</fullName>
    </submittedName>
</protein>
<dbReference type="GO" id="GO:0010468">
    <property type="term" value="P:regulation of gene expression"/>
    <property type="evidence" value="ECO:0007669"/>
    <property type="project" value="TreeGrafter"/>
</dbReference>
<dbReference type="Proteomes" id="UP000593567">
    <property type="component" value="Unassembled WGS sequence"/>
</dbReference>
<feature type="domain" description="JmjC" evidence="13">
    <location>
        <begin position="145"/>
        <end position="308"/>
    </location>
</feature>
<evidence type="ECO:0000256" key="3">
    <source>
        <dbReference type="ARBA" id="ARBA00022553"/>
    </source>
</evidence>
<proteinExistence type="inferred from homology"/>
<dbReference type="Pfam" id="PF02373">
    <property type="entry name" value="JmjC"/>
    <property type="match status" value="1"/>
</dbReference>
<dbReference type="OrthoDB" id="418911at2759"/>
<evidence type="ECO:0000313" key="14">
    <source>
        <dbReference type="EMBL" id="KAF6035422.1"/>
    </source>
</evidence>
<dbReference type="Gene3D" id="2.60.120.650">
    <property type="entry name" value="Cupin"/>
    <property type="match status" value="1"/>
</dbReference>
<evidence type="ECO:0000256" key="9">
    <source>
        <dbReference type="ARBA" id="ARBA00023004"/>
    </source>
</evidence>
<comment type="subcellular location">
    <subcellularLocation>
        <location evidence="2">Nucleus</location>
    </subcellularLocation>
</comment>
<dbReference type="InterPro" id="IPR046941">
    <property type="entry name" value="KDM6_GATAL_sf"/>
</dbReference>
<dbReference type="Pfam" id="PF21322">
    <property type="entry name" value="KDM6_C-hel"/>
    <property type="match status" value="1"/>
</dbReference>
<reference evidence="14" key="1">
    <citation type="submission" date="2020-06" db="EMBL/GenBank/DDBJ databases">
        <title>Draft genome of Bugula neritina, a colonial animal packing powerful symbionts and potential medicines.</title>
        <authorList>
            <person name="Rayko M."/>
        </authorList>
    </citation>
    <scope>NUCLEOTIDE SEQUENCE [LARGE SCALE GENOMIC DNA]</scope>
    <source>
        <strain evidence="14">Kwan_BN1</strain>
    </source>
</reference>
<gene>
    <name evidence="14" type="ORF">EB796_006272</name>
</gene>
<evidence type="ECO:0000256" key="2">
    <source>
        <dbReference type="ARBA" id="ARBA00004123"/>
    </source>
</evidence>
<evidence type="ECO:0000259" key="13">
    <source>
        <dbReference type="PROSITE" id="PS51184"/>
    </source>
</evidence>
<dbReference type="InterPro" id="IPR048562">
    <property type="entry name" value="KDM6A_B-like_C-hel"/>
</dbReference>
<sequence>MNLGLFSTKTLVETAPDHPCEVRTQRLFNVEETLDAQGQKTWKQESTRTTTTIAKYAHYQASSFQESLAAETGKSKEQFQKSLAKSSAAPQPTQVKTVSTTSATQVKGGVSRDSDSDSSSSSSGGKKKSKMIKFGTNVDLSDRHKWKDQLVELHKLPKWLNVTWAGNGLSHLGHTVLGMNSVQLYMKIPGCRTPAHQENLNLCSVNFNIGPGDCEWFAIPDQYWGELYRLCQKNNVDYLSGAYWPLPEDLFKAKIPLYRFTQKPGDMVFISPGAPHWVQATGWCNNIAWNTAPLDVDVFKLAIERYEFNKLQSYKSIVPMVHLCWNLAKNVKLKDEALHSLIKYVCMKSLQHTGRIENLMSSKGKHIVWHGRQDEDAPHYCFSCELEVFNILFVREVEKQHVVYCIDCALKISPILDGFVILREHLTDSLSQTYDSYELQSESAVSEVVHSLLTFNPQPSTPQAVH</sequence>
<evidence type="ECO:0000256" key="1">
    <source>
        <dbReference type="ARBA" id="ARBA00001954"/>
    </source>
</evidence>
<evidence type="ECO:0000256" key="4">
    <source>
        <dbReference type="ARBA" id="ARBA00022723"/>
    </source>
</evidence>
<organism evidence="14 15">
    <name type="scientific">Bugula neritina</name>
    <name type="common">Brown bryozoan</name>
    <name type="synonym">Sertularia neritina</name>
    <dbReference type="NCBI Taxonomy" id="10212"/>
    <lineage>
        <taxon>Eukaryota</taxon>
        <taxon>Metazoa</taxon>
        <taxon>Spiralia</taxon>
        <taxon>Lophotrochozoa</taxon>
        <taxon>Bryozoa</taxon>
        <taxon>Gymnolaemata</taxon>
        <taxon>Cheilostomatida</taxon>
        <taxon>Flustrina</taxon>
        <taxon>Buguloidea</taxon>
        <taxon>Bugulidae</taxon>
        <taxon>Bugula</taxon>
    </lineage>
</organism>
<dbReference type="PANTHER" id="PTHR14017:SF1">
    <property type="entry name" value="LD02225P"/>
    <property type="match status" value="1"/>
</dbReference>
<dbReference type="Gene3D" id="1.20.58.1370">
    <property type="match status" value="1"/>
</dbReference>
<dbReference type="GO" id="GO:0046872">
    <property type="term" value="F:metal ion binding"/>
    <property type="evidence" value="ECO:0007669"/>
    <property type="project" value="UniProtKB-KW"/>
</dbReference>
<dbReference type="GO" id="GO:0031490">
    <property type="term" value="F:chromatin DNA binding"/>
    <property type="evidence" value="ECO:0007669"/>
    <property type="project" value="TreeGrafter"/>
</dbReference>
<dbReference type="InterPro" id="IPR003347">
    <property type="entry name" value="JmjC_dom"/>
</dbReference>
<dbReference type="EMBL" id="VXIV02000880">
    <property type="protein sequence ID" value="KAF6035422.1"/>
    <property type="molecule type" value="Genomic_DNA"/>
</dbReference>
<feature type="region of interest" description="Disordered" evidence="12">
    <location>
        <begin position="81"/>
        <end position="129"/>
    </location>
</feature>
<keyword evidence="3" id="KW-0597">Phosphoprotein</keyword>
<evidence type="ECO:0000256" key="6">
    <source>
        <dbReference type="ARBA" id="ARBA00022853"/>
    </source>
</evidence>
<keyword evidence="7" id="KW-0223">Dioxygenase</keyword>
<dbReference type="Gene3D" id="2.10.110.20">
    <property type="match status" value="1"/>
</dbReference>
<keyword evidence="4" id="KW-0479">Metal-binding</keyword>
<evidence type="ECO:0000313" key="15">
    <source>
        <dbReference type="Proteomes" id="UP000593567"/>
    </source>
</evidence>
<name>A0A7J7K9T7_BUGNE</name>
<dbReference type="PANTHER" id="PTHR14017">
    <property type="entry name" value="LYSINE-SPECIFIC DEMETHYLASE"/>
    <property type="match status" value="1"/>
</dbReference>
<dbReference type="InterPro" id="IPR051630">
    <property type="entry name" value="Corepressor-Demethylase"/>
</dbReference>
<dbReference type="GO" id="GO:0032452">
    <property type="term" value="F:histone demethylase activity"/>
    <property type="evidence" value="ECO:0007669"/>
    <property type="project" value="UniProtKB-ARBA"/>
</dbReference>
<evidence type="ECO:0000256" key="12">
    <source>
        <dbReference type="SAM" id="MobiDB-lite"/>
    </source>
</evidence>
<evidence type="ECO:0000256" key="10">
    <source>
        <dbReference type="ARBA" id="ARBA00023242"/>
    </source>
</evidence>
<keyword evidence="10" id="KW-0539">Nucleus</keyword>
<dbReference type="GO" id="GO:0000978">
    <property type="term" value="F:RNA polymerase II cis-regulatory region sequence-specific DNA binding"/>
    <property type="evidence" value="ECO:0007669"/>
    <property type="project" value="TreeGrafter"/>
</dbReference>
<evidence type="ECO:0000256" key="7">
    <source>
        <dbReference type="ARBA" id="ARBA00022964"/>
    </source>
</evidence>